<keyword evidence="1" id="KW-0472">Membrane</keyword>
<gene>
    <name evidence="2" type="ORF">FHS22_001663</name>
</gene>
<dbReference type="AlphaFoldDB" id="A0A841CVI2"/>
<accession>A0A841CVI2</accession>
<reference evidence="2 3" key="1">
    <citation type="submission" date="2020-08" db="EMBL/GenBank/DDBJ databases">
        <title>Genomic Encyclopedia of Type Strains, Phase III (KMG-III): the genomes of soil and plant-associated and newly described type strains.</title>
        <authorList>
            <person name="Whitman W."/>
        </authorList>
    </citation>
    <scope>NUCLEOTIDE SEQUENCE [LARGE SCALE GENOMIC DNA]</scope>
    <source>
        <strain evidence="2 3">CECT 3303</strain>
    </source>
</reference>
<keyword evidence="3" id="KW-1185">Reference proteome</keyword>
<evidence type="ECO:0000256" key="1">
    <source>
        <dbReference type="SAM" id="Phobius"/>
    </source>
</evidence>
<evidence type="ECO:0000313" key="3">
    <source>
        <dbReference type="Proteomes" id="UP000562352"/>
    </source>
</evidence>
<keyword evidence="1" id="KW-1133">Transmembrane helix</keyword>
<dbReference type="Proteomes" id="UP000562352">
    <property type="component" value="Unassembled WGS sequence"/>
</dbReference>
<protein>
    <submittedName>
        <fullName evidence="2">Drug/metabolite transporter (DMT)-like permease</fullName>
    </submittedName>
</protein>
<organism evidence="2 3">
    <name type="scientific">Planomonospora venezuelensis</name>
    <dbReference type="NCBI Taxonomy" id="1999"/>
    <lineage>
        <taxon>Bacteria</taxon>
        <taxon>Bacillati</taxon>
        <taxon>Actinomycetota</taxon>
        <taxon>Actinomycetes</taxon>
        <taxon>Streptosporangiales</taxon>
        <taxon>Streptosporangiaceae</taxon>
        <taxon>Planomonospora</taxon>
    </lineage>
</organism>
<dbReference type="EMBL" id="JACHJJ010000004">
    <property type="protein sequence ID" value="MBB5962402.1"/>
    <property type="molecule type" value="Genomic_DNA"/>
</dbReference>
<comment type="caution">
    <text evidence="2">The sequence shown here is derived from an EMBL/GenBank/DDBJ whole genome shotgun (WGS) entry which is preliminary data.</text>
</comment>
<feature type="transmembrane region" description="Helical" evidence="1">
    <location>
        <begin position="89"/>
        <end position="108"/>
    </location>
</feature>
<sequence>MGRRSWIGIALLVLGLVVGAVSSVPFSRASETGARIEGHLAKAEQAARDADAVKESDPARYDELTQEARRWAGFAETGQEEQSTQQTGAWAMAGGAFVLVAAGALVFATSRRRPASQADPHKLQYR</sequence>
<evidence type="ECO:0000313" key="2">
    <source>
        <dbReference type="EMBL" id="MBB5962402.1"/>
    </source>
</evidence>
<proteinExistence type="predicted"/>
<keyword evidence="1" id="KW-0812">Transmembrane</keyword>
<dbReference type="RefSeq" id="WP_184939852.1">
    <property type="nucleotide sequence ID" value="NZ_BAAAWZ010000001.1"/>
</dbReference>
<name>A0A841CVI2_PLAVE</name>